<accession>A0A1H3KN92</accession>
<comment type="caution">
    <text evidence="1">The sequence shown here is derived from an EMBL/GenBank/DDBJ whole genome shotgun (WGS) entry which is preliminary data.</text>
</comment>
<evidence type="ECO:0000313" key="1">
    <source>
        <dbReference type="EMBL" id="SDY53643.1"/>
    </source>
</evidence>
<dbReference type="EMBL" id="FNQC01000001">
    <property type="protein sequence ID" value="SDY53643.1"/>
    <property type="molecule type" value="Genomic_DNA"/>
</dbReference>
<dbReference type="InterPro" id="IPR011042">
    <property type="entry name" value="6-blade_b-propeller_TolB-like"/>
</dbReference>
<dbReference type="Proteomes" id="UP000199663">
    <property type="component" value="Unassembled WGS sequence"/>
</dbReference>
<evidence type="ECO:0000313" key="2">
    <source>
        <dbReference type="Proteomes" id="UP000199663"/>
    </source>
</evidence>
<gene>
    <name evidence="1" type="ORF">SAMN05444412_101458</name>
</gene>
<protein>
    <submittedName>
        <fullName evidence="1">6-bladed beta-propeller protein</fullName>
    </submittedName>
</protein>
<dbReference type="SUPFAM" id="SSF63829">
    <property type="entry name" value="Calcium-dependent phosphotriesterase"/>
    <property type="match status" value="1"/>
</dbReference>
<dbReference type="Pfam" id="PF17170">
    <property type="entry name" value="DUF5128"/>
    <property type="match status" value="1"/>
</dbReference>
<sequence>MSMKNLFKIYFFQIALLFCFSCGRNNAKSVKELGLVIDIQAEKEIFHSDMFDDYEIIPLETTYDGLVGEISQILLFKDLIFVLDRNLANALFIFSRKGNLLRKIESKGMGPGELFAPVNIAFNEADQELIVFDGRQAKFLFYDVEGNFLRENKKPELLSVFDMFFQKDYYYFIDDRVEDWHRRLLVTDRDLKEILRIDTFFDGDFRIINGKKNRYFYESHDGNGFYYKERNHNRLLAIEESKVIQQYLFSFSSLGFEPNSERVYQAHEFSREFWKSGEYALGDEMIDSKRYAFLSVDKGQEVRFALWDKEKGSVNMITNMKNDMDGISPDISGIPPLNAQSNHLIWAIHPRDLANYHRGKNLEDNPFLEFASKNGIDGDDNPILFIYTIKN</sequence>
<proteinExistence type="predicted"/>
<organism evidence="1 2">
    <name type="scientific">Rhodonellum ikkaensis</name>
    <dbReference type="NCBI Taxonomy" id="336829"/>
    <lineage>
        <taxon>Bacteria</taxon>
        <taxon>Pseudomonadati</taxon>
        <taxon>Bacteroidota</taxon>
        <taxon>Cytophagia</taxon>
        <taxon>Cytophagales</taxon>
        <taxon>Cytophagaceae</taxon>
        <taxon>Rhodonellum</taxon>
    </lineage>
</organism>
<reference evidence="1 2" key="1">
    <citation type="submission" date="2016-10" db="EMBL/GenBank/DDBJ databases">
        <authorList>
            <person name="Varghese N."/>
            <person name="Submissions S."/>
        </authorList>
    </citation>
    <scope>NUCLEOTIDE SEQUENCE [LARGE SCALE GENOMIC DNA]</scope>
    <source>
        <strain evidence="1 2">DSM 17997</strain>
    </source>
</reference>
<dbReference type="Gene3D" id="2.120.10.30">
    <property type="entry name" value="TolB, C-terminal domain"/>
    <property type="match status" value="1"/>
</dbReference>
<keyword evidence="2" id="KW-1185">Reference proteome</keyword>
<name>A0A1H3KN92_9BACT</name>